<proteinExistence type="predicted"/>
<feature type="domain" description="Glyoxalase/fosfomycin resistance/dioxygenase" evidence="1">
    <location>
        <begin position="9"/>
        <end position="58"/>
    </location>
</feature>
<sequence>MTITDQPYFLALSGSTLDEITATWDRLSVGGTILEPLAASAWSAGFGMLTDQFGVTWVVDVAQ</sequence>
<dbReference type="Pfam" id="PF00903">
    <property type="entry name" value="Glyoxalase"/>
    <property type="match status" value="1"/>
</dbReference>
<evidence type="ECO:0000313" key="3">
    <source>
        <dbReference type="Proteomes" id="UP000624709"/>
    </source>
</evidence>
<accession>A0ABQ4BPX3</accession>
<reference evidence="2 3" key="1">
    <citation type="submission" date="2021-01" db="EMBL/GenBank/DDBJ databases">
        <title>Whole genome shotgun sequence of Actinoplanes palleronii NBRC 14916.</title>
        <authorList>
            <person name="Komaki H."/>
            <person name="Tamura T."/>
        </authorList>
    </citation>
    <scope>NUCLEOTIDE SEQUENCE [LARGE SCALE GENOMIC DNA]</scope>
    <source>
        <strain evidence="2 3">NBRC 14916</strain>
    </source>
</reference>
<comment type="caution">
    <text evidence="2">The sequence shown here is derived from an EMBL/GenBank/DDBJ whole genome shotgun (WGS) entry which is preliminary data.</text>
</comment>
<dbReference type="Proteomes" id="UP000624709">
    <property type="component" value="Unassembled WGS sequence"/>
</dbReference>
<dbReference type="InterPro" id="IPR029068">
    <property type="entry name" value="Glyas_Bleomycin-R_OHBP_Dase"/>
</dbReference>
<evidence type="ECO:0000259" key="1">
    <source>
        <dbReference type="Pfam" id="PF00903"/>
    </source>
</evidence>
<evidence type="ECO:0000313" key="2">
    <source>
        <dbReference type="EMBL" id="GIE72672.1"/>
    </source>
</evidence>
<gene>
    <name evidence="2" type="ORF">Apa02nite_087800</name>
</gene>
<organism evidence="2 3">
    <name type="scientific">Actinoplanes palleronii</name>
    <dbReference type="NCBI Taxonomy" id="113570"/>
    <lineage>
        <taxon>Bacteria</taxon>
        <taxon>Bacillati</taxon>
        <taxon>Actinomycetota</taxon>
        <taxon>Actinomycetes</taxon>
        <taxon>Micromonosporales</taxon>
        <taxon>Micromonosporaceae</taxon>
        <taxon>Actinoplanes</taxon>
    </lineage>
</organism>
<dbReference type="SUPFAM" id="SSF54593">
    <property type="entry name" value="Glyoxalase/Bleomycin resistance protein/Dihydroxybiphenyl dioxygenase"/>
    <property type="match status" value="1"/>
</dbReference>
<dbReference type="InterPro" id="IPR004360">
    <property type="entry name" value="Glyas_Fos-R_dOase_dom"/>
</dbReference>
<dbReference type="Gene3D" id="3.10.180.10">
    <property type="entry name" value="2,3-Dihydroxybiphenyl 1,2-Dioxygenase, domain 1"/>
    <property type="match status" value="1"/>
</dbReference>
<protein>
    <recommendedName>
        <fullName evidence="1">Glyoxalase/fosfomycin resistance/dioxygenase domain-containing protein</fullName>
    </recommendedName>
</protein>
<dbReference type="EMBL" id="BOMS01000152">
    <property type="protein sequence ID" value="GIE72672.1"/>
    <property type="molecule type" value="Genomic_DNA"/>
</dbReference>
<name>A0ABQ4BPX3_9ACTN</name>
<dbReference type="RefSeq" id="WP_203830368.1">
    <property type="nucleotide sequence ID" value="NZ_BAAATY010000019.1"/>
</dbReference>
<keyword evidence="3" id="KW-1185">Reference proteome</keyword>